<name>A0ABV8INP9_9ACTN</name>
<feature type="signal peptide" evidence="1">
    <location>
        <begin position="1"/>
        <end position="25"/>
    </location>
</feature>
<feature type="chain" id="PRO_5047263950" evidence="1">
    <location>
        <begin position="26"/>
        <end position="143"/>
    </location>
</feature>
<sequence>MIREMLAAGATGLAASLALASAASAGATVTKSFGHAYGEYGNYAADFKVVNFGDRADLYATSYNNSGGYTECWADAVTGSKGKGKIARKLGMMRVTDAQDFKIRKSVNLGRGTYRVRVTCVTSSDMYPEDIVTMYSKAFRLSE</sequence>
<evidence type="ECO:0000313" key="2">
    <source>
        <dbReference type="EMBL" id="MFC4065842.1"/>
    </source>
</evidence>
<proteinExistence type="predicted"/>
<dbReference type="EMBL" id="JBHSBL010000013">
    <property type="protein sequence ID" value="MFC4065842.1"/>
    <property type="molecule type" value="Genomic_DNA"/>
</dbReference>
<protein>
    <submittedName>
        <fullName evidence="2">Uncharacterized protein</fullName>
    </submittedName>
</protein>
<reference evidence="3" key="1">
    <citation type="journal article" date="2019" name="Int. J. Syst. Evol. Microbiol.">
        <title>The Global Catalogue of Microorganisms (GCM) 10K type strain sequencing project: providing services to taxonomists for standard genome sequencing and annotation.</title>
        <authorList>
            <consortium name="The Broad Institute Genomics Platform"/>
            <consortium name="The Broad Institute Genome Sequencing Center for Infectious Disease"/>
            <person name="Wu L."/>
            <person name="Ma J."/>
        </authorList>
    </citation>
    <scope>NUCLEOTIDE SEQUENCE [LARGE SCALE GENOMIC DNA]</scope>
    <source>
        <strain evidence="3">TBRC 5832</strain>
    </source>
</reference>
<keyword evidence="3" id="KW-1185">Reference proteome</keyword>
<keyword evidence="1" id="KW-0732">Signal</keyword>
<comment type="caution">
    <text evidence="2">The sequence shown here is derived from an EMBL/GenBank/DDBJ whole genome shotgun (WGS) entry which is preliminary data.</text>
</comment>
<organism evidence="2 3">
    <name type="scientific">Actinoplanes subglobosus</name>
    <dbReference type="NCBI Taxonomy" id="1547892"/>
    <lineage>
        <taxon>Bacteria</taxon>
        <taxon>Bacillati</taxon>
        <taxon>Actinomycetota</taxon>
        <taxon>Actinomycetes</taxon>
        <taxon>Micromonosporales</taxon>
        <taxon>Micromonosporaceae</taxon>
        <taxon>Actinoplanes</taxon>
    </lineage>
</organism>
<evidence type="ECO:0000256" key="1">
    <source>
        <dbReference type="SAM" id="SignalP"/>
    </source>
</evidence>
<evidence type="ECO:0000313" key="3">
    <source>
        <dbReference type="Proteomes" id="UP001595867"/>
    </source>
</evidence>
<accession>A0ABV8INP9</accession>
<dbReference type="Proteomes" id="UP001595867">
    <property type="component" value="Unassembled WGS sequence"/>
</dbReference>
<gene>
    <name evidence="2" type="ORF">ACFO0C_12950</name>
</gene>
<dbReference type="RefSeq" id="WP_378066828.1">
    <property type="nucleotide sequence ID" value="NZ_JBHSBL010000013.1"/>
</dbReference>